<reference evidence="2 3" key="1">
    <citation type="submission" date="2014-04" db="EMBL/GenBank/DDBJ databases">
        <title>Evolutionary Origins and Diversification of the Mycorrhizal Mutualists.</title>
        <authorList>
            <consortium name="DOE Joint Genome Institute"/>
            <consortium name="Mycorrhizal Genomics Consortium"/>
            <person name="Kohler A."/>
            <person name="Kuo A."/>
            <person name="Nagy L.G."/>
            <person name="Floudas D."/>
            <person name="Copeland A."/>
            <person name="Barry K.W."/>
            <person name="Cichocki N."/>
            <person name="Veneault-Fourrey C."/>
            <person name="LaButti K."/>
            <person name="Lindquist E.A."/>
            <person name="Lipzen A."/>
            <person name="Lundell T."/>
            <person name="Morin E."/>
            <person name="Murat C."/>
            <person name="Riley R."/>
            <person name="Ohm R."/>
            <person name="Sun H."/>
            <person name="Tunlid A."/>
            <person name="Henrissat B."/>
            <person name="Grigoriev I.V."/>
            <person name="Hibbett D.S."/>
            <person name="Martin F."/>
        </authorList>
    </citation>
    <scope>NUCLEOTIDE SEQUENCE [LARGE SCALE GENOMIC DNA]</scope>
    <source>
        <strain evidence="2 3">FD-317 M1</strain>
    </source>
</reference>
<proteinExistence type="predicted"/>
<gene>
    <name evidence="2" type="ORF">GYMLUDRAFT_249635</name>
</gene>
<evidence type="ECO:0000259" key="1">
    <source>
        <dbReference type="Pfam" id="PF20209"/>
    </source>
</evidence>
<dbReference type="HOGENOM" id="CLU_522801_0_0_1"/>
<name>A0A0D0CH84_9AGAR</name>
<dbReference type="OrthoDB" id="3257061at2759"/>
<sequence>MSETFLLMKLLLQFDHEKDVLLKVLEMRFNSYSFDYVTDALRDEDVNIFCNNDGNNNPDSFLQKFKTLPIVDIKRAIQKLDPRRVPVVDRPFMTVPTEQERQQLVKNFISATGKRAVSQVTCCICGRKIFEHEAQQIKPEDIPHPELLAPKKSHPGHELTLHMLLYRERDSKKVPPFGCQQCLASLNHKIPKTPAIALANNMWIGDVPFELQNLTLCERILISRYLATAYIVKLYPKDGTRNENQLYSALRGNVSSYFLNTEKVAAFLDPGYLPPNPKILSATIGVTFIGRRKIPLKYLPKYLSVDHRKLLNALKWLIANNPLYKGIKISEKHLAALPEGAVPLEVQNNIRWLPDETVLIEEHNGYVPDADGDECESSDGGEIDNTQMVPEDSFEFEDGNSEISCNEATVEHNHLQSLGMIDVNRVTIPQSEIIANALLNASGKNNNEHLWIKPGGFVNTYGRKNPDNKPTWGTTEDTNHLLGCFPHLFPYGEGGLETERQVAVSYLSHVRWALQYADDHF</sequence>
<keyword evidence="3" id="KW-1185">Reference proteome</keyword>
<dbReference type="EMBL" id="KN834817">
    <property type="protein sequence ID" value="KIK54308.1"/>
    <property type="molecule type" value="Genomic_DNA"/>
</dbReference>
<evidence type="ECO:0000313" key="2">
    <source>
        <dbReference type="EMBL" id="KIK54308.1"/>
    </source>
</evidence>
<dbReference type="InterPro" id="IPR046700">
    <property type="entry name" value="DUF6570"/>
</dbReference>
<dbReference type="Proteomes" id="UP000053593">
    <property type="component" value="Unassembled WGS sequence"/>
</dbReference>
<protein>
    <recommendedName>
        <fullName evidence="1">DUF6570 domain-containing protein</fullName>
    </recommendedName>
</protein>
<accession>A0A0D0CH84</accession>
<dbReference type="Pfam" id="PF20209">
    <property type="entry name" value="DUF6570"/>
    <property type="match status" value="1"/>
</dbReference>
<dbReference type="AlphaFoldDB" id="A0A0D0CH84"/>
<organism evidence="2 3">
    <name type="scientific">Collybiopsis luxurians FD-317 M1</name>
    <dbReference type="NCBI Taxonomy" id="944289"/>
    <lineage>
        <taxon>Eukaryota</taxon>
        <taxon>Fungi</taxon>
        <taxon>Dikarya</taxon>
        <taxon>Basidiomycota</taxon>
        <taxon>Agaricomycotina</taxon>
        <taxon>Agaricomycetes</taxon>
        <taxon>Agaricomycetidae</taxon>
        <taxon>Agaricales</taxon>
        <taxon>Marasmiineae</taxon>
        <taxon>Omphalotaceae</taxon>
        <taxon>Collybiopsis</taxon>
        <taxon>Collybiopsis luxurians</taxon>
    </lineage>
</organism>
<feature type="domain" description="DUF6570" evidence="1">
    <location>
        <begin position="192"/>
        <end position="334"/>
    </location>
</feature>
<evidence type="ECO:0000313" key="3">
    <source>
        <dbReference type="Proteomes" id="UP000053593"/>
    </source>
</evidence>